<keyword evidence="3" id="KW-1185">Reference proteome</keyword>
<protein>
    <submittedName>
        <fullName evidence="2">Uncharacterized protein</fullName>
    </submittedName>
</protein>
<dbReference type="Proteomes" id="UP000265520">
    <property type="component" value="Unassembled WGS sequence"/>
</dbReference>
<evidence type="ECO:0000313" key="3">
    <source>
        <dbReference type="Proteomes" id="UP000265520"/>
    </source>
</evidence>
<evidence type="ECO:0000313" key="2">
    <source>
        <dbReference type="EMBL" id="MCH94928.1"/>
    </source>
</evidence>
<name>A0A392N7F4_9FABA</name>
<dbReference type="EMBL" id="LXQA010028506">
    <property type="protein sequence ID" value="MCH94928.1"/>
    <property type="molecule type" value="Genomic_DNA"/>
</dbReference>
<comment type="caution">
    <text evidence="2">The sequence shown here is derived from an EMBL/GenBank/DDBJ whole genome shotgun (WGS) entry which is preliminary data.</text>
</comment>
<feature type="region of interest" description="Disordered" evidence="1">
    <location>
        <begin position="1"/>
        <end position="22"/>
    </location>
</feature>
<dbReference type="AlphaFoldDB" id="A0A392N7F4"/>
<gene>
    <name evidence="2" type="ORF">A2U01_0015899</name>
</gene>
<feature type="non-terminal residue" evidence="2">
    <location>
        <position position="87"/>
    </location>
</feature>
<proteinExistence type="predicted"/>
<reference evidence="2 3" key="1">
    <citation type="journal article" date="2018" name="Front. Plant Sci.">
        <title>Red Clover (Trifolium pratense) and Zigzag Clover (T. medium) - A Picture of Genomic Similarities and Differences.</title>
        <authorList>
            <person name="Dluhosova J."/>
            <person name="Istvanek J."/>
            <person name="Nedelnik J."/>
            <person name="Repkova J."/>
        </authorList>
    </citation>
    <scope>NUCLEOTIDE SEQUENCE [LARGE SCALE GENOMIC DNA]</scope>
    <source>
        <strain evidence="3">cv. 10/8</strain>
        <tissue evidence="2">Leaf</tissue>
    </source>
</reference>
<sequence length="87" mass="10214">MAPKKPFGSTSKKRKTDANTSCAAHPFDDTRFIGPDQFARYRTLEKRKIWAEKQFDINAKGSYRRFMEMIDNRGWAKLINPPELINY</sequence>
<evidence type="ECO:0000256" key="1">
    <source>
        <dbReference type="SAM" id="MobiDB-lite"/>
    </source>
</evidence>
<organism evidence="2 3">
    <name type="scientific">Trifolium medium</name>
    <dbReference type="NCBI Taxonomy" id="97028"/>
    <lineage>
        <taxon>Eukaryota</taxon>
        <taxon>Viridiplantae</taxon>
        <taxon>Streptophyta</taxon>
        <taxon>Embryophyta</taxon>
        <taxon>Tracheophyta</taxon>
        <taxon>Spermatophyta</taxon>
        <taxon>Magnoliopsida</taxon>
        <taxon>eudicotyledons</taxon>
        <taxon>Gunneridae</taxon>
        <taxon>Pentapetalae</taxon>
        <taxon>rosids</taxon>
        <taxon>fabids</taxon>
        <taxon>Fabales</taxon>
        <taxon>Fabaceae</taxon>
        <taxon>Papilionoideae</taxon>
        <taxon>50 kb inversion clade</taxon>
        <taxon>NPAAA clade</taxon>
        <taxon>Hologalegina</taxon>
        <taxon>IRL clade</taxon>
        <taxon>Trifolieae</taxon>
        <taxon>Trifolium</taxon>
    </lineage>
</organism>
<accession>A0A392N7F4</accession>